<protein>
    <submittedName>
        <fullName evidence="2">SGNH/GDSL hydrolase family protein</fullName>
    </submittedName>
</protein>
<dbReference type="InterPro" id="IPR036514">
    <property type="entry name" value="SGNH_hydro_sf"/>
</dbReference>
<dbReference type="EMBL" id="JACSRA010000010">
    <property type="protein sequence ID" value="MBD7911271.1"/>
    <property type="molecule type" value="Genomic_DNA"/>
</dbReference>
<proteinExistence type="predicted"/>
<name>A0ABR8PSW5_9CLOT</name>
<feature type="domain" description="SGNH hydrolase-type esterase" evidence="1">
    <location>
        <begin position="38"/>
        <end position="201"/>
    </location>
</feature>
<dbReference type="Proteomes" id="UP000627781">
    <property type="component" value="Unassembled WGS sequence"/>
</dbReference>
<evidence type="ECO:0000313" key="3">
    <source>
        <dbReference type="Proteomes" id="UP000627781"/>
    </source>
</evidence>
<reference evidence="2 3" key="1">
    <citation type="submission" date="2020-08" db="EMBL/GenBank/DDBJ databases">
        <title>A Genomic Blueprint of the Chicken Gut Microbiome.</title>
        <authorList>
            <person name="Gilroy R."/>
            <person name="Ravi A."/>
            <person name="Getino M."/>
            <person name="Pursley I."/>
            <person name="Horton D.L."/>
            <person name="Alikhan N.-F."/>
            <person name="Baker D."/>
            <person name="Gharbi K."/>
            <person name="Hall N."/>
            <person name="Watson M."/>
            <person name="Adriaenssens E.M."/>
            <person name="Foster-Nyarko E."/>
            <person name="Jarju S."/>
            <person name="Secka A."/>
            <person name="Antonio M."/>
            <person name="Oren A."/>
            <person name="Chaudhuri R."/>
            <person name="La Ragione R.M."/>
            <person name="Hildebrand F."/>
            <person name="Pallen M.J."/>
        </authorList>
    </citation>
    <scope>NUCLEOTIDE SEQUENCE [LARGE SCALE GENOMIC DNA]</scope>
    <source>
        <strain evidence="2 3">Sa3CVN1</strain>
    </source>
</reference>
<gene>
    <name evidence="2" type="ORF">H9661_07885</name>
</gene>
<evidence type="ECO:0000259" key="1">
    <source>
        <dbReference type="Pfam" id="PF13472"/>
    </source>
</evidence>
<dbReference type="PANTHER" id="PTHR34407:SF1">
    <property type="entry name" value="SGNH HYDROLASE-TYPE ESTERASE DOMAIN-CONTAINING PROTEIN"/>
    <property type="match status" value="1"/>
</dbReference>
<comment type="caution">
    <text evidence="2">The sequence shown here is derived from an EMBL/GenBank/DDBJ whole genome shotgun (WGS) entry which is preliminary data.</text>
</comment>
<evidence type="ECO:0000313" key="2">
    <source>
        <dbReference type="EMBL" id="MBD7911271.1"/>
    </source>
</evidence>
<dbReference type="CDD" id="cd00229">
    <property type="entry name" value="SGNH_hydrolase"/>
    <property type="match status" value="1"/>
</dbReference>
<dbReference type="GO" id="GO:0016787">
    <property type="term" value="F:hydrolase activity"/>
    <property type="evidence" value="ECO:0007669"/>
    <property type="project" value="UniProtKB-KW"/>
</dbReference>
<dbReference type="SUPFAM" id="SSF52266">
    <property type="entry name" value="SGNH hydrolase"/>
    <property type="match status" value="1"/>
</dbReference>
<organism evidence="2 3">
    <name type="scientific">Clostridium cibarium</name>
    <dbReference type="NCBI Taxonomy" id="2762247"/>
    <lineage>
        <taxon>Bacteria</taxon>
        <taxon>Bacillati</taxon>
        <taxon>Bacillota</taxon>
        <taxon>Clostridia</taxon>
        <taxon>Eubacteriales</taxon>
        <taxon>Clostridiaceae</taxon>
        <taxon>Clostridium</taxon>
    </lineage>
</organism>
<accession>A0ABR8PSW5</accession>
<dbReference type="PANTHER" id="PTHR34407">
    <property type="entry name" value="EXPRESSED PROTEIN"/>
    <property type="match status" value="1"/>
</dbReference>
<dbReference type="InterPro" id="IPR013830">
    <property type="entry name" value="SGNH_hydro"/>
</dbReference>
<sequence>MDLTDGMIKNSIVNKGDVSRILKLFNKGKRGEDINIGFFGGSITQGCHADIHENSYAYKTYLWFKEKFKESNVRYINAGVGATGSIIGVHRVKEQMLDLNPDIVFIDFAVNDKENIYNKIAYESLIRRLLKVKNKPAIVEVFMSTDDGHNVQDQQIKIGEKYNIPMISYRNVIYSEMIKGKTIWKEVATDEVHPNNLGHKIISELLIKFLQDIYSNLDDKEDNEIALDKPIFGDKYINGVIFNNNNIEVKEKIGFVEDKEGFQVFNNGWKFSHEKFNKGKLTFEVEGKNIFILYKKSVLETAGRIQIRVDDRDKGILDTYFEDGWGDYSETHLIVEENEVSKHKIEITVLDDDKLREISIMGFLVS</sequence>
<keyword evidence="2" id="KW-0378">Hydrolase</keyword>
<keyword evidence="3" id="KW-1185">Reference proteome</keyword>
<dbReference type="Pfam" id="PF13472">
    <property type="entry name" value="Lipase_GDSL_2"/>
    <property type="match status" value="1"/>
</dbReference>
<dbReference type="Gene3D" id="3.40.50.1110">
    <property type="entry name" value="SGNH hydrolase"/>
    <property type="match status" value="1"/>
</dbReference>
<dbReference type="RefSeq" id="WP_191768136.1">
    <property type="nucleotide sequence ID" value="NZ_JACSRA010000010.1"/>
</dbReference>